<reference evidence="7" key="1">
    <citation type="submission" date="2022-10" db="EMBL/GenBank/DDBJ databases">
        <title>Novel sulphate-reducing endosymbionts in the free-living metamonad Anaeramoeba.</title>
        <authorList>
            <person name="Jerlstrom-Hultqvist J."/>
            <person name="Cepicka I."/>
            <person name="Gallot-Lavallee L."/>
            <person name="Salas-Leiva D."/>
            <person name="Curtis B.A."/>
            <person name="Zahonova K."/>
            <person name="Pipaliya S."/>
            <person name="Dacks J."/>
            <person name="Roger A.J."/>
        </authorList>
    </citation>
    <scope>NUCLEOTIDE SEQUENCE</scope>
    <source>
        <strain evidence="7">BMAN</strain>
    </source>
</reference>
<evidence type="ECO:0000256" key="1">
    <source>
        <dbReference type="ARBA" id="ARBA00004141"/>
    </source>
</evidence>
<keyword evidence="4 5" id="KW-0472">Membrane</keyword>
<keyword evidence="8" id="KW-1185">Reference proteome</keyword>
<evidence type="ECO:0000256" key="4">
    <source>
        <dbReference type="ARBA" id="ARBA00023136"/>
    </source>
</evidence>
<accession>A0A9Q0LW34</accession>
<dbReference type="AlphaFoldDB" id="A0A9Q0LW34"/>
<gene>
    <name evidence="7" type="ORF">M0811_14206</name>
</gene>
<protein>
    <submittedName>
        <fullName evidence="7">G-protein coupled receptor 157</fullName>
    </submittedName>
</protein>
<dbReference type="GO" id="GO:0007166">
    <property type="term" value="P:cell surface receptor signaling pathway"/>
    <property type="evidence" value="ECO:0007669"/>
    <property type="project" value="InterPro"/>
</dbReference>
<comment type="caution">
    <text evidence="7">The sequence shown here is derived from an EMBL/GenBank/DDBJ whole genome shotgun (WGS) entry which is preliminary data.</text>
</comment>
<sequence>MVSGEEIATIIGAGLGLIGALLIIIIFLYFKENKLFYRKLVFILSIYDLLESITYLLPGNSEKILCKIQYYLIAIFTTTPQFWSATISFISYLKVVKEFDDKKLNKIHKWFHLIMIIPIIVLIIIVGYSHDYNKSKTYWCTSTNEAFIIIIKFISKEFSSTTRINQMNQIWIQIRMSLIPLIEILIAIPPTIRRLREIIKPSASDIPTLDFVHSLLASSQGFWDFWIFIVFDPEMRKKTKNCFCCSTSTKLNKFQDLEPININDQLIKKKEIFNSD</sequence>
<dbReference type="Proteomes" id="UP001149090">
    <property type="component" value="Unassembled WGS sequence"/>
</dbReference>
<organism evidence="7 8">
    <name type="scientific">Anaeramoeba ignava</name>
    <name type="common">Anaerobic marine amoeba</name>
    <dbReference type="NCBI Taxonomy" id="1746090"/>
    <lineage>
        <taxon>Eukaryota</taxon>
        <taxon>Metamonada</taxon>
        <taxon>Anaeramoebidae</taxon>
        <taxon>Anaeramoeba</taxon>
    </lineage>
</organism>
<dbReference type="EMBL" id="JAPDFW010000015">
    <property type="protein sequence ID" value="KAJ5080057.1"/>
    <property type="molecule type" value="Genomic_DNA"/>
</dbReference>
<dbReference type="OrthoDB" id="100006at2759"/>
<dbReference type="PANTHER" id="PTHR23112:SF0">
    <property type="entry name" value="TRANSMEMBRANE PROTEIN 116"/>
    <property type="match status" value="1"/>
</dbReference>
<proteinExistence type="predicted"/>
<feature type="transmembrane region" description="Helical" evidence="5">
    <location>
        <begin position="70"/>
        <end position="90"/>
    </location>
</feature>
<evidence type="ECO:0000256" key="2">
    <source>
        <dbReference type="ARBA" id="ARBA00022692"/>
    </source>
</evidence>
<evidence type="ECO:0000259" key="6">
    <source>
        <dbReference type="PROSITE" id="PS50261"/>
    </source>
</evidence>
<keyword evidence="2 5" id="KW-0812">Transmembrane</keyword>
<name>A0A9Q0LW34_ANAIG</name>
<dbReference type="GO" id="GO:0004930">
    <property type="term" value="F:G protein-coupled receptor activity"/>
    <property type="evidence" value="ECO:0007669"/>
    <property type="project" value="TreeGrafter"/>
</dbReference>
<dbReference type="GO" id="GO:0005886">
    <property type="term" value="C:plasma membrane"/>
    <property type="evidence" value="ECO:0007669"/>
    <property type="project" value="TreeGrafter"/>
</dbReference>
<comment type="subcellular location">
    <subcellularLocation>
        <location evidence="1">Membrane</location>
        <topology evidence="1">Multi-pass membrane protein</topology>
    </subcellularLocation>
</comment>
<evidence type="ECO:0000313" key="7">
    <source>
        <dbReference type="EMBL" id="KAJ5080057.1"/>
    </source>
</evidence>
<dbReference type="PROSITE" id="PS50261">
    <property type="entry name" value="G_PROTEIN_RECEP_F2_4"/>
    <property type="match status" value="1"/>
</dbReference>
<feature type="transmembrane region" description="Helical" evidence="5">
    <location>
        <begin position="7"/>
        <end position="30"/>
    </location>
</feature>
<evidence type="ECO:0000256" key="3">
    <source>
        <dbReference type="ARBA" id="ARBA00022989"/>
    </source>
</evidence>
<dbReference type="PRINTS" id="PR02001">
    <property type="entry name" value="GCR1CAMPR"/>
</dbReference>
<feature type="transmembrane region" description="Helical" evidence="5">
    <location>
        <begin position="110"/>
        <end position="128"/>
    </location>
</feature>
<feature type="domain" description="G-protein coupled receptors family 2 profile 2" evidence="6">
    <location>
        <begin position="5"/>
        <end position="140"/>
    </location>
</feature>
<dbReference type="InterPro" id="IPR017981">
    <property type="entry name" value="GPCR_2-like_7TM"/>
</dbReference>
<evidence type="ECO:0000313" key="8">
    <source>
        <dbReference type="Proteomes" id="UP001149090"/>
    </source>
</evidence>
<keyword evidence="3 5" id="KW-1133">Transmembrane helix</keyword>
<keyword evidence="7" id="KW-0675">Receptor</keyword>
<dbReference type="PANTHER" id="PTHR23112">
    <property type="entry name" value="G PROTEIN-COUPLED RECEPTOR 157-RELATED"/>
    <property type="match status" value="1"/>
</dbReference>
<dbReference type="GO" id="GO:0007189">
    <property type="term" value="P:adenylate cyclase-activating G protein-coupled receptor signaling pathway"/>
    <property type="evidence" value="ECO:0007669"/>
    <property type="project" value="TreeGrafter"/>
</dbReference>
<dbReference type="Gene3D" id="1.20.1070.10">
    <property type="entry name" value="Rhodopsin 7-helix transmembrane proteins"/>
    <property type="match status" value="1"/>
</dbReference>
<evidence type="ECO:0000256" key="5">
    <source>
        <dbReference type="SAM" id="Phobius"/>
    </source>
</evidence>
<dbReference type="SUPFAM" id="SSF81321">
    <property type="entry name" value="Family A G protein-coupled receptor-like"/>
    <property type="match status" value="1"/>
</dbReference>
<dbReference type="InterPro" id="IPR022343">
    <property type="entry name" value="GCR1-cAMP_receptor"/>
</dbReference>